<dbReference type="PANTHER" id="PTHR13696">
    <property type="entry name" value="P-LOOP CONTAINING NUCLEOSIDE TRIPHOSPHATE HYDROLASE"/>
    <property type="match status" value="1"/>
</dbReference>
<name>A0ABU5QF15_9BACT</name>
<dbReference type="InterPro" id="IPR025669">
    <property type="entry name" value="AAA_dom"/>
</dbReference>
<sequence>MKTIIFFNNKGGVGKTTTVYHIAWMMSELGLKVLAVDLDPQCNLSSMFLPNERMEELILEENGNTILDSIAPISEGEPYKPVYIESINHNISLLVGNLALSSFEDKLSDAWSKCLGGDSFAFKVTSVFKTMINDASERIQADFVLIDVGPNLGAMNRSILITTDNIVIPVAPDLFSLQGIKNLGDTLKEWRWQWDKRKQEYRKADISSIPNGRMQPIGYIVMQYSAKDSRPVKSYLKWADKIPLVYEQYVNGTNNSQQDDVDRLALLKHYHSLAPMSMEAHKPIFLLKPVDGAIGAHLQSVSRCYVDFKQLTQKIISKSL</sequence>
<dbReference type="PANTHER" id="PTHR13696:SF99">
    <property type="entry name" value="COBYRINIC ACID AC-DIAMIDE SYNTHASE"/>
    <property type="match status" value="1"/>
</dbReference>
<keyword evidence="3" id="KW-1185">Reference proteome</keyword>
<comment type="caution">
    <text evidence="2">The sequence shown here is derived from an EMBL/GenBank/DDBJ whole genome shotgun (WGS) entry which is preliminary data.</text>
</comment>
<organism evidence="2 3">
    <name type="scientific">Arcicella rigui</name>
    <dbReference type="NCBI Taxonomy" id="797020"/>
    <lineage>
        <taxon>Bacteria</taxon>
        <taxon>Pseudomonadati</taxon>
        <taxon>Bacteroidota</taxon>
        <taxon>Cytophagia</taxon>
        <taxon>Cytophagales</taxon>
        <taxon>Flectobacillaceae</taxon>
        <taxon>Arcicella</taxon>
    </lineage>
</organism>
<evidence type="ECO:0000313" key="3">
    <source>
        <dbReference type="Proteomes" id="UP001302949"/>
    </source>
</evidence>
<dbReference type="Gene3D" id="3.40.50.300">
    <property type="entry name" value="P-loop containing nucleotide triphosphate hydrolases"/>
    <property type="match status" value="1"/>
</dbReference>
<protein>
    <submittedName>
        <fullName evidence="2">AAA family ATPase</fullName>
    </submittedName>
</protein>
<dbReference type="EMBL" id="JAYFUM010000027">
    <property type="protein sequence ID" value="MEA5141464.1"/>
    <property type="molecule type" value="Genomic_DNA"/>
</dbReference>
<dbReference type="CDD" id="cd02042">
    <property type="entry name" value="ParAB_family"/>
    <property type="match status" value="1"/>
</dbReference>
<evidence type="ECO:0000259" key="1">
    <source>
        <dbReference type="Pfam" id="PF13614"/>
    </source>
</evidence>
<dbReference type="SUPFAM" id="SSF52540">
    <property type="entry name" value="P-loop containing nucleoside triphosphate hydrolases"/>
    <property type="match status" value="1"/>
</dbReference>
<evidence type="ECO:0000313" key="2">
    <source>
        <dbReference type="EMBL" id="MEA5141464.1"/>
    </source>
</evidence>
<gene>
    <name evidence="2" type="ORF">VB248_20080</name>
</gene>
<dbReference type="RefSeq" id="WP_323298621.1">
    <property type="nucleotide sequence ID" value="NZ_JAYFUM010000027.1"/>
</dbReference>
<accession>A0ABU5QF15</accession>
<dbReference type="InterPro" id="IPR027417">
    <property type="entry name" value="P-loop_NTPase"/>
</dbReference>
<dbReference type="Pfam" id="PF13614">
    <property type="entry name" value="AAA_31"/>
    <property type="match status" value="1"/>
</dbReference>
<feature type="domain" description="AAA" evidence="1">
    <location>
        <begin position="1"/>
        <end position="191"/>
    </location>
</feature>
<dbReference type="InterPro" id="IPR050678">
    <property type="entry name" value="DNA_Partitioning_ATPase"/>
</dbReference>
<dbReference type="Proteomes" id="UP001302949">
    <property type="component" value="Unassembled WGS sequence"/>
</dbReference>
<reference evidence="2 3" key="1">
    <citation type="submission" date="2023-12" db="EMBL/GenBank/DDBJ databases">
        <title>Novel species of the genus Arcicella isolated from rivers.</title>
        <authorList>
            <person name="Lu H."/>
        </authorList>
    </citation>
    <scope>NUCLEOTIDE SEQUENCE [LARGE SCALE GENOMIC DNA]</scope>
    <source>
        <strain evidence="2 3">KCTC 23307</strain>
    </source>
</reference>
<proteinExistence type="predicted"/>